<dbReference type="CDD" id="cd13606">
    <property type="entry name" value="PBP2_ProX_like"/>
    <property type="match status" value="1"/>
</dbReference>
<proteinExistence type="predicted"/>
<evidence type="ECO:0000259" key="2">
    <source>
        <dbReference type="Pfam" id="PF04069"/>
    </source>
</evidence>
<dbReference type="Pfam" id="PF04069">
    <property type="entry name" value="OpuAC"/>
    <property type="match status" value="1"/>
</dbReference>
<dbReference type="Gene3D" id="3.40.190.10">
    <property type="entry name" value="Periplasmic binding protein-like II"/>
    <property type="match status" value="1"/>
</dbReference>
<feature type="signal peptide" evidence="1">
    <location>
        <begin position="1"/>
        <end position="25"/>
    </location>
</feature>
<dbReference type="Proteomes" id="UP000316252">
    <property type="component" value="Unassembled WGS sequence"/>
</dbReference>
<dbReference type="OrthoDB" id="9781705at2"/>
<feature type="chain" id="PRO_5038778056" evidence="1">
    <location>
        <begin position="26"/>
        <end position="303"/>
    </location>
</feature>
<protein>
    <submittedName>
        <fullName evidence="3">ABC transporter substrate-binding protein</fullName>
    </submittedName>
</protein>
<dbReference type="InterPro" id="IPR007210">
    <property type="entry name" value="ABC_Gly_betaine_transp_sub-bd"/>
</dbReference>
<dbReference type="RefSeq" id="WP_141164131.1">
    <property type="nucleotide sequence ID" value="NZ_VHQG01000004.1"/>
</dbReference>
<feature type="domain" description="ABC-type glycine betaine transport system substrate-binding" evidence="2">
    <location>
        <begin position="44"/>
        <end position="297"/>
    </location>
</feature>
<keyword evidence="1" id="KW-0732">Signal</keyword>
<dbReference type="Gene3D" id="3.40.190.120">
    <property type="entry name" value="Osmoprotection protein (prox), domain 2"/>
    <property type="match status" value="1"/>
</dbReference>
<name>A0A506XY01_9MICO</name>
<dbReference type="AlphaFoldDB" id="A0A506XY01"/>
<dbReference type="EMBL" id="VHQG01000004">
    <property type="protein sequence ID" value="TPW74493.1"/>
    <property type="molecule type" value="Genomic_DNA"/>
</dbReference>
<gene>
    <name evidence="3" type="ORF">FJ657_12880</name>
</gene>
<sequence length="303" mass="32332">MFTARKKGRLTAIAAVAVGAALALAGCASSDPLSSGSGSSDTESVTIGSQAYYSNEIIAEIYAQALEKAGFKVTRKFQIGQRDAYMPSLESGELDLFPEYTGNLLQYYDKDATETKPDEVFAALQKALPKNLEALQYSPATDQDSYNVTEEFAKANNLKSISDLKGVSGLKLGGAPELEKRPYGPEGLKSVYGVDVSFQPTGDTTVDSLVAGTVNVADIYSADPSIESKKLVTLDDPEGLFLSSNVVPIVNAKKADKIKKVIDPISAKLTPEGLVALNVQSVDDKDRADKIATKWLTDNGFLK</sequence>
<organism evidence="3 4">
    <name type="scientific">Schumannella soli</name>
    <dbReference type="NCBI Taxonomy" id="2590779"/>
    <lineage>
        <taxon>Bacteria</taxon>
        <taxon>Bacillati</taxon>
        <taxon>Actinomycetota</taxon>
        <taxon>Actinomycetes</taxon>
        <taxon>Micrococcales</taxon>
        <taxon>Microbacteriaceae</taxon>
        <taxon>Schumannella</taxon>
    </lineage>
</organism>
<dbReference type="SUPFAM" id="SSF53850">
    <property type="entry name" value="Periplasmic binding protein-like II"/>
    <property type="match status" value="1"/>
</dbReference>
<evidence type="ECO:0000313" key="4">
    <source>
        <dbReference type="Proteomes" id="UP000316252"/>
    </source>
</evidence>
<evidence type="ECO:0000313" key="3">
    <source>
        <dbReference type="EMBL" id="TPW74493.1"/>
    </source>
</evidence>
<accession>A0A506XY01</accession>
<dbReference type="GO" id="GO:0022857">
    <property type="term" value="F:transmembrane transporter activity"/>
    <property type="evidence" value="ECO:0007669"/>
    <property type="project" value="InterPro"/>
</dbReference>
<keyword evidence="4" id="KW-1185">Reference proteome</keyword>
<comment type="caution">
    <text evidence="3">The sequence shown here is derived from an EMBL/GenBank/DDBJ whole genome shotgun (WGS) entry which is preliminary data.</text>
</comment>
<dbReference type="GO" id="GO:0043190">
    <property type="term" value="C:ATP-binding cassette (ABC) transporter complex"/>
    <property type="evidence" value="ECO:0007669"/>
    <property type="project" value="InterPro"/>
</dbReference>
<reference evidence="3 4" key="1">
    <citation type="submission" date="2019-06" db="EMBL/GenBank/DDBJ databases">
        <authorList>
            <person name="Li F."/>
        </authorList>
    </citation>
    <scope>NUCLEOTIDE SEQUENCE [LARGE SCALE GENOMIC DNA]</scope>
    <source>
        <strain evidence="3 4">10F1D-1</strain>
    </source>
</reference>
<evidence type="ECO:0000256" key="1">
    <source>
        <dbReference type="SAM" id="SignalP"/>
    </source>
</evidence>
<dbReference type="PROSITE" id="PS51257">
    <property type="entry name" value="PROKAR_LIPOPROTEIN"/>
    <property type="match status" value="1"/>
</dbReference>